<dbReference type="Proteomes" id="UP000326678">
    <property type="component" value="Chromosome Gxm1"/>
</dbReference>
<dbReference type="EMBL" id="CP045226">
    <property type="protein sequence ID" value="QFS46231.1"/>
    <property type="molecule type" value="Genomic_DNA"/>
</dbReference>
<dbReference type="AlphaFoldDB" id="A0A5P8W0V3"/>
<name>A0A5P8W0V3_9NOSO</name>
<dbReference type="KEGG" id="nsh:GXM_03711"/>
<evidence type="ECO:0000313" key="2">
    <source>
        <dbReference type="Proteomes" id="UP000326678"/>
    </source>
</evidence>
<sequence>MTQYSDIDGLPSAVLTVSLGMPSSLSALKLKLSLSPSPLPHPQ</sequence>
<accession>A0A5P8W0V3</accession>
<proteinExistence type="predicted"/>
<evidence type="ECO:0000313" key="1">
    <source>
        <dbReference type="EMBL" id="QFS46231.1"/>
    </source>
</evidence>
<gene>
    <name evidence="1" type="ORF">GXM_03711</name>
</gene>
<reference evidence="1 2" key="1">
    <citation type="submission" date="2019-10" db="EMBL/GenBank/DDBJ databases">
        <title>Genomic and transcriptomic insights into the perfect genentic adaptation of a filamentous nitrogen-fixing cyanobacterium to rice fields.</title>
        <authorList>
            <person name="Chen Z."/>
        </authorList>
    </citation>
    <scope>NUCLEOTIDE SEQUENCE [LARGE SCALE GENOMIC DNA]</scope>
    <source>
        <strain evidence="1">CCNUC1</strain>
    </source>
</reference>
<protein>
    <submittedName>
        <fullName evidence="1">Uncharacterized protein</fullName>
    </submittedName>
</protein>
<keyword evidence="2" id="KW-1185">Reference proteome</keyword>
<organism evidence="1 2">
    <name type="scientific">Nostoc sphaeroides CCNUC1</name>
    <dbReference type="NCBI Taxonomy" id="2653204"/>
    <lineage>
        <taxon>Bacteria</taxon>
        <taxon>Bacillati</taxon>
        <taxon>Cyanobacteriota</taxon>
        <taxon>Cyanophyceae</taxon>
        <taxon>Nostocales</taxon>
        <taxon>Nostocaceae</taxon>
        <taxon>Nostoc</taxon>
    </lineage>
</organism>